<organism evidence="1 2">
    <name type="scientific">Cyanobium usitatum str. Tous</name>
    <dbReference type="NCBI Taxonomy" id="2116684"/>
    <lineage>
        <taxon>Bacteria</taxon>
        <taxon>Bacillati</taxon>
        <taxon>Cyanobacteriota</taxon>
        <taxon>Cyanophyceae</taxon>
        <taxon>Synechococcales</taxon>
        <taxon>Prochlorococcaceae</taxon>
        <taxon>Cyanobium</taxon>
    </lineage>
</organism>
<accession>A0A2P7MXJ7</accession>
<protein>
    <submittedName>
        <fullName evidence="1">Uncharacterized protein</fullName>
    </submittedName>
</protein>
<dbReference type="OrthoDB" id="561282at2"/>
<dbReference type="Gene3D" id="2.60.40.2700">
    <property type="match status" value="1"/>
</dbReference>
<sequence>MGLFRTSGPLRPSLWALALTIGSGLGLGPLAPVRAQDLVGCQLVDGQLSCVPGVSADPQSQIRALRQQINTDLQQESAVQQQIDGLQQLVLQGEAVQGAVLQATAVADVLAALPPSAFHWYRRSPGAEQWLLIEGAAGPSYVLQLQDVSAQVMVVIAVPAQGGGSSRQASPAIGPIGGKP</sequence>
<comment type="caution">
    <text evidence="1">The sequence shown here is derived from an EMBL/GenBank/DDBJ whole genome shotgun (WGS) entry which is preliminary data.</text>
</comment>
<proteinExistence type="predicted"/>
<dbReference type="AlphaFoldDB" id="A0A2P7MXJ7"/>
<name>A0A2P7MXJ7_9CYAN</name>
<reference evidence="1 2" key="1">
    <citation type="journal article" date="2018" name="Environ. Microbiol.">
        <title>Ecological and genomic features of two widespread freshwater picocyanobacteria.</title>
        <authorList>
            <person name="Cabello-Yeves P.J."/>
            <person name="Picazo A."/>
            <person name="Camacho A."/>
            <person name="Callieri C."/>
            <person name="Rosselli R."/>
            <person name="Roda-Garcia J.J."/>
            <person name="Coutinho F.H."/>
            <person name="Rodriguez-Valera F."/>
        </authorList>
    </citation>
    <scope>NUCLEOTIDE SEQUENCE [LARGE SCALE GENOMIC DNA]</scope>
    <source>
        <strain evidence="1 2">Tous</strain>
    </source>
</reference>
<gene>
    <name evidence="1" type="ORF">C7K55_05745</name>
</gene>
<keyword evidence="2" id="KW-1185">Reference proteome</keyword>
<dbReference type="Proteomes" id="UP000243002">
    <property type="component" value="Unassembled WGS sequence"/>
</dbReference>
<evidence type="ECO:0000313" key="1">
    <source>
        <dbReference type="EMBL" id="PSJ05946.1"/>
    </source>
</evidence>
<dbReference type="EMBL" id="PXXO01000005">
    <property type="protein sequence ID" value="PSJ05946.1"/>
    <property type="molecule type" value="Genomic_DNA"/>
</dbReference>
<evidence type="ECO:0000313" key="2">
    <source>
        <dbReference type="Proteomes" id="UP000243002"/>
    </source>
</evidence>